<name>A0A8T1MNL8_CLOSI</name>
<comment type="caution">
    <text evidence="1">The sequence shown here is derived from an EMBL/GenBank/DDBJ whole genome shotgun (WGS) entry which is preliminary data.</text>
</comment>
<proteinExistence type="predicted"/>
<feature type="non-terminal residue" evidence="1">
    <location>
        <position position="96"/>
    </location>
</feature>
<accession>A0A8T1MNL8</accession>
<gene>
    <name evidence="1" type="ORF">CSKR_201246</name>
</gene>
<sequence length="96" mass="10791">QHIHTAYNAIRTTLRSSKSRRTAKFLTNSLLKLCAFALEVSYDPPICSKSIEVNEKRVAESVLKYLDKIPCPPDCHTVALRSLLHAELLALGEQQK</sequence>
<reference evidence="1 2" key="2">
    <citation type="journal article" date="2021" name="Genomics">
        <title>High-quality reference genome for Clonorchis sinensis.</title>
        <authorList>
            <person name="Young N.D."/>
            <person name="Stroehlein A.J."/>
            <person name="Kinkar L."/>
            <person name="Wang T."/>
            <person name="Sohn W.M."/>
            <person name="Chang B.C.H."/>
            <person name="Kaur P."/>
            <person name="Weisz D."/>
            <person name="Dudchenko O."/>
            <person name="Aiden E.L."/>
            <person name="Korhonen P.K."/>
            <person name="Gasser R.B."/>
        </authorList>
    </citation>
    <scope>NUCLEOTIDE SEQUENCE [LARGE SCALE GENOMIC DNA]</scope>
    <source>
        <strain evidence="1">Cs-k2</strain>
    </source>
</reference>
<keyword evidence="2" id="KW-1185">Reference proteome</keyword>
<feature type="non-terminal residue" evidence="1">
    <location>
        <position position="1"/>
    </location>
</feature>
<organism evidence="1 2">
    <name type="scientific">Clonorchis sinensis</name>
    <name type="common">Chinese liver fluke</name>
    <dbReference type="NCBI Taxonomy" id="79923"/>
    <lineage>
        <taxon>Eukaryota</taxon>
        <taxon>Metazoa</taxon>
        <taxon>Spiralia</taxon>
        <taxon>Lophotrochozoa</taxon>
        <taxon>Platyhelminthes</taxon>
        <taxon>Trematoda</taxon>
        <taxon>Digenea</taxon>
        <taxon>Opisthorchiida</taxon>
        <taxon>Opisthorchiata</taxon>
        <taxon>Opisthorchiidae</taxon>
        <taxon>Clonorchis</taxon>
    </lineage>
</organism>
<dbReference type="Proteomes" id="UP000286415">
    <property type="component" value="Unassembled WGS sequence"/>
</dbReference>
<dbReference type="AlphaFoldDB" id="A0A8T1MNL8"/>
<evidence type="ECO:0000313" key="2">
    <source>
        <dbReference type="Proteomes" id="UP000286415"/>
    </source>
</evidence>
<evidence type="ECO:0000313" key="1">
    <source>
        <dbReference type="EMBL" id="KAG5450650.1"/>
    </source>
</evidence>
<protein>
    <submittedName>
        <fullName evidence="1">Uncharacterized protein</fullName>
    </submittedName>
</protein>
<dbReference type="EMBL" id="NIRI02000042">
    <property type="protein sequence ID" value="KAG5450650.1"/>
    <property type="molecule type" value="Genomic_DNA"/>
</dbReference>
<reference evidence="1 2" key="1">
    <citation type="journal article" date="2018" name="Biotechnol. Adv.">
        <title>Improved genomic resources and new bioinformatic workflow for the carcinogenic parasite Clonorchis sinensis: Biotechnological implications.</title>
        <authorList>
            <person name="Wang D."/>
            <person name="Korhonen P.K."/>
            <person name="Gasser R.B."/>
            <person name="Young N.D."/>
        </authorList>
    </citation>
    <scope>NUCLEOTIDE SEQUENCE [LARGE SCALE GENOMIC DNA]</scope>
    <source>
        <strain evidence="1">Cs-k2</strain>
    </source>
</reference>